<comment type="caution">
    <text evidence="6">The sequence shown here is derived from an EMBL/GenBank/DDBJ whole genome shotgun (WGS) entry which is preliminary data.</text>
</comment>
<dbReference type="Proteomes" id="UP000485058">
    <property type="component" value="Unassembled WGS sequence"/>
</dbReference>
<proteinExistence type="predicted"/>
<gene>
    <name evidence="6" type="ORF">HaLaN_18999</name>
</gene>
<feature type="domain" description="Alpha-type protein kinase" evidence="5">
    <location>
        <begin position="205"/>
        <end position="290"/>
    </location>
</feature>
<organism evidence="6 7">
    <name type="scientific">Haematococcus lacustris</name>
    <name type="common">Green alga</name>
    <name type="synonym">Haematococcus pluvialis</name>
    <dbReference type="NCBI Taxonomy" id="44745"/>
    <lineage>
        <taxon>Eukaryota</taxon>
        <taxon>Viridiplantae</taxon>
        <taxon>Chlorophyta</taxon>
        <taxon>core chlorophytes</taxon>
        <taxon>Chlorophyceae</taxon>
        <taxon>CS clade</taxon>
        <taxon>Chlamydomonadales</taxon>
        <taxon>Haematococcaceae</taxon>
        <taxon>Haematococcus</taxon>
    </lineage>
</organism>
<dbReference type="EMBL" id="BLLF01001873">
    <property type="protein sequence ID" value="GFH21647.1"/>
    <property type="molecule type" value="Genomic_DNA"/>
</dbReference>
<dbReference type="GO" id="GO:0004674">
    <property type="term" value="F:protein serine/threonine kinase activity"/>
    <property type="evidence" value="ECO:0007669"/>
    <property type="project" value="UniProtKB-KW"/>
</dbReference>
<dbReference type="GO" id="GO:0005524">
    <property type="term" value="F:ATP binding"/>
    <property type="evidence" value="ECO:0007669"/>
    <property type="project" value="InterPro"/>
</dbReference>
<name>A0A699ZFZ5_HAELA</name>
<sequence>MPELIKTQPANLHCVVFLSDGEDSYPTDALLQSGIDGLIAACKPGQLIFHALGFGPPDSTFVWLRKMAAAALGTYHSEVPKSGRLSCEALCMTFKSISSQFSSRRNTASPAAASKAIPTSSPSVMMPTFGSLLQWNATSQDWDLLKQGLTLFITMPHFAAGASRRAHHVSRTSQLPRLAPPGARDMAPAGPLPSSPVARPDQLVEGKLVAKESIHRTSEAEEHEAQVHNAQCLHAAKGYAAACPRNTRLAPCFLDSQLLRCGTGDKTRYLAIEPYLEGSYTKFNGNEGYVAALPDDAAGGLA</sequence>
<evidence type="ECO:0000256" key="3">
    <source>
        <dbReference type="ARBA" id="ARBA00022777"/>
    </source>
</evidence>
<dbReference type="InterPro" id="IPR011009">
    <property type="entry name" value="Kinase-like_dom_sf"/>
</dbReference>
<feature type="region of interest" description="Disordered" evidence="4">
    <location>
        <begin position="164"/>
        <end position="200"/>
    </location>
</feature>
<evidence type="ECO:0000256" key="1">
    <source>
        <dbReference type="ARBA" id="ARBA00022527"/>
    </source>
</evidence>
<reference evidence="6 7" key="1">
    <citation type="submission" date="2020-02" db="EMBL/GenBank/DDBJ databases">
        <title>Draft genome sequence of Haematococcus lacustris strain NIES-144.</title>
        <authorList>
            <person name="Morimoto D."/>
            <person name="Nakagawa S."/>
            <person name="Yoshida T."/>
            <person name="Sawayama S."/>
        </authorList>
    </citation>
    <scope>NUCLEOTIDE SEQUENCE [LARGE SCALE GENOMIC DNA]</scope>
    <source>
        <strain evidence="6 7">NIES-144</strain>
    </source>
</reference>
<keyword evidence="3 6" id="KW-0418">Kinase</keyword>
<dbReference type="AlphaFoldDB" id="A0A699ZFZ5"/>
<evidence type="ECO:0000256" key="2">
    <source>
        <dbReference type="ARBA" id="ARBA00022679"/>
    </source>
</evidence>
<protein>
    <submittedName>
        <fullName evidence="6">Alpha-kinase family</fullName>
    </submittedName>
</protein>
<evidence type="ECO:0000313" key="7">
    <source>
        <dbReference type="Proteomes" id="UP000485058"/>
    </source>
</evidence>
<keyword evidence="7" id="KW-1185">Reference proteome</keyword>
<dbReference type="InterPro" id="IPR004166">
    <property type="entry name" value="a-kinase_dom"/>
</dbReference>
<dbReference type="SUPFAM" id="SSF56112">
    <property type="entry name" value="Protein kinase-like (PK-like)"/>
    <property type="match status" value="1"/>
</dbReference>
<dbReference type="Pfam" id="PF02816">
    <property type="entry name" value="Alpha_kinase"/>
    <property type="match status" value="1"/>
</dbReference>
<evidence type="ECO:0000313" key="6">
    <source>
        <dbReference type="EMBL" id="GFH21647.1"/>
    </source>
</evidence>
<evidence type="ECO:0000259" key="5">
    <source>
        <dbReference type="Pfam" id="PF02816"/>
    </source>
</evidence>
<keyword evidence="2" id="KW-0808">Transferase</keyword>
<keyword evidence="1" id="KW-0723">Serine/threonine-protein kinase</keyword>
<accession>A0A699ZFZ5</accession>
<evidence type="ECO:0000256" key="4">
    <source>
        <dbReference type="SAM" id="MobiDB-lite"/>
    </source>
</evidence>